<dbReference type="InterPro" id="IPR029068">
    <property type="entry name" value="Glyas_Bleomycin-R_OHBP_Dase"/>
</dbReference>
<keyword evidence="3" id="KW-1185">Reference proteome</keyword>
<dbReference type="Proteomes" id="UP000824366">
    <property type="component" value="Chromosome"/>
</dbReference>
<dbReference type="InterPro" id="IPR004360">
    <property type="entry name" value="Glyas_Fos-R_dOase_dom"/>
</dbReference>
<name>A0ABN6DC12_9BURK</name>
<dbReference type="CDD" id="cd07264">
    <property type="entry name" value="VOC_like"/>
    <property type="match status" value="1"/>
</dbReference>
<dbReference type="PANTHER" id="PTHR21366">
    <property type="entry name" value="GLYOXALASE FAMILY PROTEIN"/>
    <property type="match status" value="1"/>
</dbReference>
<evidence type="ECO:0000313" key="3">
    <source>
        <dbReference type="Proteomes" id="UP000824366"/>
    </source>
</evidence>
<dbReference type="InterPro" id="IPR050383">
    <property type="entry name" value="GlyoxalaseI/FosfomycinResist"/>
</dbReference>
<accession>A0ABN6DC12</accession>
<dbReference type="Pfam" id="PF00903">
    <property type="entry name" value="Glyoxalase"/>
    <property type="match status" value="1"/>
</dbReference>
<evidence type="ECO:0000259" key="1">
    <source>
        <dbReference type="PROSITE" id="PS51819"/>
    </source>
</evidence>
<reference evidence="2 3" key="1">
    <citation type="journal article" date="2021" name="Microbiol. Spectr.">
        <title>A Single Bacterium Capable of Oxidation and Reduction of Iron at Circumneutral pH.</title>
        <authorList>
            <person name="Kato S."/>
            <person name="Ohkuma M."/>
        </authorList>
    </citation>
    <scope>NUCLEOTIDE SEQUENCE [LARGE SCALE GENOMIC DNA]</scope>
    <source>
        <strain evidence="2 3">MIZ03</strain>
    </source>
</reference>
<organism evidence="2 3">
    <name type="scientific">Rhodoferax lithotrophicus</name>
    <dbReference type="NCBI Taxonomy" id="2798804"/>
    <lineage>
        <taxon>Bacteria</taxon>
        <taxon>Pseudomonadati</taxon>
        <taxon>Pseudomonadota</taxon>
        <taxon>Betaproteobacteria</taxon>
        <taxon>Burkholderiales</taxon>
        <taxon>Comamonadaceae</taxon>
        <taxon>Rhodoferax</taxon>
    </lineage>
</organism>
<dbReference type="SUPFAM" id="SSF54593">
    <property type="entry name" value="Glyoxalase/Bleomycin resistance protein/Dihydroxybiphenyl dioxygenase"/>
    <property type="match status" value="1"/>
</dbReference>
<dbReference type="RefSeq" id="WP_223904334.1">
    <property type="nucleotide sequence ID" value="NZ_AP024238.1"/>
</dbReference>
<sequence>MKLGYTILYVEDVRRSLDFYAQAFGQTVKFLHDSGDFGELDTGSTSLAFSSRKLMTELQKNPKPANAKAPSFEIAFTTDDVAAAVARAVAAGAPLMQPPEQMPWGQTVAYVADLDGFLVEICTPMAL</sequence>
<dbReference type="EMBL" id="AP024238">
    <property type="protein sequence ID" value="BCO28371.1"/>
    <property type="molecule type" value="Genomic_DNA"/>
</dbReference>
<feature type="domain" description="VOC" evidence="1">
    <location>
        <begin position="2"/>
        <end position="124"/>
    </location>
</feature>
<evidence type="ECO:0000313" key="2">
    <source>
        <dbReference type="EMBL" id="BCO28371.1"/>
    </source>
</evidence>
<dbReference type="PROSITE" id="PS51819">
    <property type="entry name" value="VOC"/>
    <property type="match status" value="1"/>
</dbReference>
<gene>
    <name evidence="2" type="ORF">MIZ03_3271</name>
</gene>
<dbReference type="Gene3D" id="3.10.180.10">
    <property type="entry name" value="2,3-Dihydroxybiphenyl 1,2-Dioxygenase, domain 1"/>
    <property type="match status" value="1"/>
</dbReference>
<dbReference type="PANTHER" id="PTHR21366:SF22">
    <property type="entry name" value="VOC DOMAIN-CONTAINING PROTEIN"/>
    <property type="match status" value="1"/>
</dbReference>
<proteinExistence type="predicted"/>
<protein>
    <recommendedName>
        <fullName evidence="1">VOC domain-containing protein</fullName>
    </recommendedName>
</protein>
<dbReference type="InterPro" id="IPR037523">
    <property type="entry name" value="VOC_core"/>
</dbReference>